<keyword evidence="7" id="KW-0560">Oxidoreductase</keyword>
<dbReference type="PROSITE" id="PS51387">
    <property type="entry name" value="FAD_PCMH"/>
    <property type="match status" value="1"/>
</dbReference>
<dbReference type="RefSeq" id="WP_189534160.1">
    <property type="nucleotide sequence ID" value="NZ_BMYX01000011.1"/>
</dbReference>
<dbReference type="InterPro" id="IPR016171">
    <property type="entry name" value="Vanillyl_alc_oxidase_C-sub2"/>
</dbReference>
<dbReference type="EMBL" id="BMYX01000011">
    <property type="protein sequence ID" value="GGY17780.1"/>
    <property type="molecule type" value="Genomic_DNA"/>
</dbReference>
<dbReference type="GO" id="GO:0004458">
    <property type="term" value="F:D-lactate dehydrogenase (cytochrome) activity"/>
    <property type="evidence" value="ECO:0007669"/>
    <property type="project" value="UniProtKB-EC"/>
</dbReference>
<dbReference type="GO" id="GO:0046872">
    <property type="term" value="F:metal ion binding"/>
    <property type="evidence" value="ECO:0007669"/>
    <property type="project" value="UniProtKB-KW"/>
</dbReference>
<evidence type="ECO:0000256" key="6">
    <source>
        <dbReference type="ARBA" id="ARBA00022946"/>
    </source>
</evidence>
<evidence type="ECO:0000313" key="13">
    <source>
        <dbReference type="EMBL" id="GGY17780.1"/>
    </source>
</evidence>
<dbReference type="GO" id="GO:0051536">
    <property type="term" value="F:iron-sulfur cluster binding"/>
    <property type="evidence" value="ECO:0007669"/>
    <property type="project" value="UniProtKB-KW"/>
</dbReference>
<dbReference type="InterPro" id="IPR016169">
    <property type="entry name" value="FAD-bd_PCMH_sub2"/>
</dbReference>
<gene>
    <name evidence="13" type="ORF">GCM10011289_21640</name>
</gene>
<evidence type="ECO:0000256" key="9">
    <source>
        <dbReference type="ARBA" id="ARBA00023014"/>
    </source>
</evidence>
<dbReference type="SUPFAM" id="SSF55103">
    <property type="entry name" value="FAD-linked oxidases, C-terminal domain"/>
    <property type="match status" value="1"/>
</dbReference>
<dbReference type="InterPro" id="IPR016164">
    <property type="entry name" value="FAD-linked_Oxase-like_C"/>
</dbReference>
<dbReference type="InterPro" id="IPR036318">
    <property type="entry name" value="FAD-bd_PCMH-like_sf"/>
</dbReference>
<name>A0A918P409_9NEIS</name>
<dbReference type="InterPro" id="IPR004113">
    <property type="entry name" value="FAD-bd_oxidored_4_C"/>
</dbReference>
<dbReference type="InterPro" id="IPR006094">
    <property type="entry name" value="Oxid_FAD_bind_N"/>
</dbReference>
<evidence type="ECO:0000259" key="12">
    <source>
        <dbReference type="PROSITE" id="PS51387"/>
    </source>
</evidence>
<evidence type="ECO:0000256" key="4">
    <source>
        <dbReference type="ARBA" id="ARBA00022723"/>
    </source>
</evidence>
<dbReference type="InterPro" id="IPR017896">
    <property type="entry name" value="4Fe4S_Fe-S-bd"/>
</dbReference>
<evidence type="ECO:0000256" key="5">
    <source>
        <dbReference type="ARBA" id="ARBA00022827"/>
    </source>
</evidence>
<sequence length="936" mass="100255">MNDRLTPAHRAFREGLRGVVPDARVFTDALSTLAYGTDGSFYRLIPQVVIRADNENEIGHILAGARRHGVAVTFRAAGTSLSGQAVSDSVLVVLGDGFNHAEVLDNGARIRLGPGMIGAHANARLAPFGRKIGPDPASINTARIGGIAANNSSGMCCGTRDNSYHTMTGLRVMLADGTVLDTEDSASVAAFRQRQAPLLASLDAMSRELRADTALAERVRRKYRLKNTTGYGINALLDFDDPVDMLTHLMIGSEGTLGFISRITFATLPDHPHKASALVLFDDLERCCLAVTALSEGAPVDAVELIDSRSLRAVRGTPGLPDFLNDANGEGATCLLIETRAADAAALARQCETIEQRLAAFVPTRSSGFSTDGATCERYWAVRKGLFPAVGAVRPQGTTVVIEDVAFPIEHLADGVRRLTGLFDTHGYHEALLFGHALDGNLHFVFTPGFDTPADIARYDAFMQDVSALVAGEYDGSLKAEHGTGRNVAPFVRQEWGDTAWNLMRRIKALFDPATRLNPDVIITADDRLHLANLKAMPAADPIVDRCIECGFCEPACPSHGLTLSPRQRIVAWRRIRHLERSGDAPDELRALRRDFRYRAVDTCAATGMCATRCPVGINTGELMKQLKGPSPRPRYALAAARHMDWMTRAARAALRLAHLAGVPALARTSRALHGRFAGIPIIPANLPRPAAALPRLSGGGEPVVLFISCVNRTLAEGSSGTASVAEYTIRLLERAGFAPRYPEGHDALCCGQPFASANADAAATESALSLNDALLRASEQGRHPVYLDNSPCAARIRQAQQAGLIDARLALFDAATFLAERVLPRLTIQRRIGELALHIPCSATAMGAGSALKQLAARCCERLVVPDIACCGFAGDKGFTVPELNAHSLQRLAPALPDSCRHGVSMSRTCQIGLSQHSGVEYQSIEALLDACTAP</sequence>
<accession>A0A918P409</accession>
<protein>
    <recommendedName>
        <fullName evidence="10">D-lactate dehydrogenase (cytochrome)</fullName>
        <ecNumber evidence="10">1.1.2.4</ecNumber>
    </recommendedName>
</protein>
<proteinExistence type="inferred from homology"/>
<feature type="domain" description="FAD-binding PCMH-type" evidence="12">
    <location>
        <begin position="42"/>
        <end position="270"/>
    </location>
</feature>
<dbReference type="InterPro" id="IPR016167">
    <property type="entry name" value="FAD-bd_PCMH_sub1"/>
</dbReference>
<feature type="domain" description="4Fe-4S ferredoxin-type" evidence="11">
    <location>
        <begin position="536"/>
        <end position="567"/>
    </location>
</feature>
<keyword evidence="9" id="KW-0411">Iron-sulfur</keyword>
<organism evidence="13 14">
    <name type="scientific">Paludibacterium paludis</name>
    <dbReference type="NCBI Taxonomy" id="1225769"/>
    <lineage>
        <taxon>Bacteria</taxon>
        <taxon>Pseudomonadati</taxon>
        <taxon>Pseudomonadota</taxon>
        <taxon>Betaproteobacteria</taxon>
        <taxon>Neisseriales</taxon>
        <taxon>Chromobacteriaceae</taxon>
        <taxon>Paludibacterium</taxon>
    </lineage>
</organism>
<comment type="similarity">
    <text evidence="2">Belongs to the FAD-binding oxidoreductase/transferase type 4 family.</text>
</comment>
<dbReference type="Pfam" id="PF13183">
    <property type="entry name" value="Fer4_8"/>
    <property type="match status" value="1"/>
</dbReference>
<dbReference type="InterPro" id="IPR009051">
    <property type="entry name" value="Helical_ferredxn"/>
</dbReference>
<dbReference type="GO" id="GO:0008720">
    <property type="term" value="F:D-lactate dehydrogenase (NAD+) activity"/>
    <property type="evidence" value="ECO:0007669"/>
    <property type="project" value="TreeGrafter"/>
</dbReference>
<dbReference type="EC" id="1.1.2.4" evidence="10"/>
<evidence type="ECO:0000256" key="1">
    <source>
        <dbReference type="ARBA" id="ARBA00001974"/>
    </source>
</evidence>
<keyword evidence="4" id="KW-0479">Metal-binding</keyword>
<dbReference type="PROSITE" id="PS00198">
    <property type="entry name" value="4FE4S_FER_1"/>
    <property type="match status" value="1"/>
</dbReference>
<evidence type="ECO:0000256" key="10">
    <source>
        <dbReference type="ARBA" id="ARBA00038897"/>
    </source>
</evidence>
<dbReference type="Gene3D" id="1.10.1060.10">
    <property type="entry name" value="Alpha-helical ferredoxin"/>
    <property type="match status" value="1"/>
</dbReference>
<dbReference type="AlphaFoldDB" id="A0A918P409"/>
<keyword evidence="8" id="KW-0408">Iron</keyword>
<dbReference type="Pfam" id="PF02913">
    <property type="entry name" value="FAD-oxidase_C"/>
    <property type="match status" value="1"/>
</dbReference>
<evidence type="ECO:0000256" key="7">
    <source>
        <dbReference type="ARBA" id="ARBA00023002"/>
    </source>
</evidence>
<dbReference type="GO" id="GO:1903457">
    <property type="term" value="P:lactate catabolic process"/>
    <property type="evidence" value="ECO:0007669"/>
    <property type="project" value="TreeGrafter"/>
</dbReference>
<dbReference type="PANTHER" id="PTHR11748:SF111">
    <property type="entry name" value="D-LACTATE DEHYDROGENASE, MITOCHONDRIAL-RELATED"/>
    <property type="match status" value="1"/>
</dbReference>
<dbReference type="GO" id="GO:0071949">
    <property type="term" value="F:FAD binding"/>
    <property type="evidence" value="ECO:0007669"/>
    <property type="project" value="InterPro"/>
</dbReference>
<comment type="cofactor">
    <cofactor evidence="1">
        <name>FAD</name>
        <dbReference type="ChEBI" id="CHEBI:57692"/>
    </cofactor>
</comment>
<dbReference type="Proteomes" id="UP000645257">
    <property type="component" value="Unassembled WGS sequence"/>
</dbReference>
<dbReference type="SUPFAM" id="SSF56176">
    <property type="entry name" value="FAD-binding/transporter-associated domain-like"/>
    <property type="match status" value="1"/>
</dbReference>
<dbReference type="InterPro" id="IPR017900">
    <property type="entry name" value="4Fe4S_Fe_S_CS"/>
</dbReference>
<evidence type="ECO:0000259" key="11">
    <source>
        <dbReference type="PROSITE" id="PS51379"/>
    </source>
</evidence>
<evidence type="ECO:0000313" key="14">
    <source>
        <dbReference type="Proteomes" id="UP000645257"/>
    </source>
</evidence>
<keyword evidence="14" id="KW-1185">Reference proteome</keyword>
<dbReference type="Pfam" id="PF01565">
    <property type="entry name" value="FAD_binding_4"/>
    <property type="match status" value="1"/>
</dbReference>
<evidence type="ECO:0000256" key="3">
    <source>
        <dbReference type="ARBA" id="ARBA00022630"/>
    </source>
</evidence>
<keyword evidence="6" id="KW-0809">Transit peptide</keyword>
<dbReference type="PANTHER" id="PTHR11748">
    <property type="entry name" value="D-LACTATE DEHYDROGENASE"/>
    <property type="match status" value="1"/>
</dbReference>
<evidence type="ECO:0000256" key="8">
    <source>
        <dbReference type="ARBA" id="ARBA00023004"/>
    </source>
</evidence>
<dbReference type="Gene3D" id="1.10.45.10">
    <property type="entry name" value="Vanillyl-alcohol Oxidase, Chain A, domain 4"/>
    <property type="match status" value="1"/>
</dbReference>
<reference evidence="13" key="1">
    <citation type="journal article" date="2014" name="Int. J. Syst. Evol. Microbiol.">
        <title>Complete genome sequence of Corynebacterium casei LMG S-19264T (=DSM 44701T), isolated from a smear-ripened cheese.</title>
        <authorList>
            <consortium name="US DOE Joint Genome Institute (JGI-PGF)"/>
            <person name="Walter F."/>
            <person name="Albersmeier A."/>
            <person name="Kalinowski J."/>
            <person name="Ruckert C."/>
        </authorList>
    </citation>
    <scope>NUCLEOTIDE SEQUENCE</scope>
    <source>
        <strain evidence="13">KCTC 32182</strain>
    </source>
</reference>
<keyword evidence="3" id="KW-0285">Flavoprotein</keyword>
<dbReference type="PROSITE" id="PS51379">
    <property type="entry name" value="4FE4S_FER_2"/>
    <property type="match status" value="1"/>
</dbReference>
<dbReference type="Gene3D" id="3.30.465.10">
    <property type="match status" value="1"/>
</dbReference>
<dbReference type="SUPFAM" id="SSF46548">
    <property type="entry name" value="alpha-helical ferredoxin"/>
    <property type="match status" value="1"/>
</dbReference>
<reference evidence="13" key="2">
    <citation type="submission" date="2020-09" db="EMBL/GenBank/DDBJ databases">
        <authorList>
            <person name="Sun Q."/>
            <person name="Kim S."/>
        </authorList>
    </citation>
    <scope>NUCLEOTIDE SEQUENCE</scope>
    <source>
        <strain evidence="13">KCTC 32182</strain>
    </source>
</reference>
<dbReference type="InterPro" id="IPR016166">
    <property type="entry name" value="FAD-bd_PCMH"/>
</dbReference>
<comment type="caution">
    <text evidence="13">The sequence shown here is derived from an EMBL/GenBank/DDBJ whole genome shotgun (WGS) entry which is preliminary data.</text>
</comment>
<dbReference type="Gene3D" id="3.30.70.2740">
    <property type="match status" value="1"/>
</dbReference>
<evidence type="ECO:0000256" key="2">
    <source>
        <dbReference type="ARBA" id="ARBA00008000"/>
    </source>
</evidence>
<dbReference type="Gene3D" id="3.30.43.10">
    <property type="entry name" value="Uridine Diphospho-n-acetylenolpyruvylglucosamine Reductase, domain 2"/>
    <property type="match status" value="1"/>
</dbReference>
<keyword evidence="5" id="KW-0274">FAD</keyword>